<dbReference type="InterPro" id="IPR027417">
    <property type="entry name" value="P-loop_NTPase"/>
</dbReference>
<organism evidence="4 5">
    <name type="scientific">Ornithinibacillus xuwenensis</name>
    <dbReference type="NCBI Taxonomy" id="3144668"/>
    <lineage>
        <taxon>Bacteria</taxon>
        <taxon>Bacillati</taxon>
        <taxon>Bacillota</taxon>
        <taxon>Bacilli</taxon>
        <taxon>Bacillales</taxon>
        <taxon>Bacillaceae</taxon>
        <taxon>Ornithinibacillus</taxon>
    </lineage>
</organism>
<dbReference type="Gene3D" id="3.40.50.300">
    <property type="entry name" value="P-loop containing nucleotide triphosphate hydrolases"/>
    <property type="match status" value="1"/>
</dbReference>
<sequence>MAEQKICVAIKNVSKQFGKHVVLKDINLDIREGEIFGLLGPSGAGKTTLVKELSGLDVSTTGENIVLQQKMPDLKTINRIGYMAQSDALYEDLSAKENLQFFASLYGLKKKKQNERINEVMQLVDLTDHLYKLVSDYSGGMKRRLSLAIALLHEPELLILDEPTVGIDPVLRKRIWDAFYQLNNGGTTIIVTTHVMDEAEKCDRLGLMREGSLIAIGSPVELKKNTNTESIEEAFLVYGGVAHEA</sequence>
<dbReference type="Pfam" id="PF00005">
    <property type="entry name" value="ABC_tran"/>
    <property type="match status" value="1"/>
</dbReference>
<dbReference type="GO" id="GO:0005524">
    <property type="term" value="F:ATP binding"/>
    <property type="evidence" value="ECO:0007669"/>
    <property type="project" value="UniProtKB-KW"/>
</dbReference>
<dbReference type="InterPro" id="IPR003593">
    <property type="entry name" value="AAA+_ATPase"/>
</dbReference>
<dbReference type="RefSeq" id="WP_345826353.1">
    <property type="nucleotide sequence ID" value="NZ_JBDIML010000007.1"/>
</dbReference>
<dbReference type="InterPro" id="IPR017871">
    <property type="entry name" value="ABC_transporter-like_CS"/>
</dbReference>
<protein>
    <submittedName>
        <fullName evidence="4">ABC transporter ATP-binding protein</fullName>
    </submittedName>
</protein>
<dbReference type="Proteomes" id="UP001444625">
    <property type="component" value="Unassembled WGS sequence"/>
</dbReference>
<dbReference type="EMBL" id="JBDIML010000007">
    <property type="protein sequence ID" value="MEN2768863.1"/>
    <property type="molecule type" value="Genomic_DNA"/>
</dbReference>
<dbReference type="CDD" id="cd03263">
    <property type="entry name" value="ABC_subfamily_A"/>
    <property type="match status" value="1"/>
</dbReference>
<dbReference type="PROSITE" id="PS50893">
    <property type="entry name" value="ABC_TRANSPORTER_2"/>
    <property type="match status" value="1"/>
</dbReference>
<keyword evidence="2 4" id="KW-0067">ATP-binding</keyword>
<dbReference type="PROSITE" id="PS00211">
    <property type="entry name" value="ABC_TRANSPORTER_1"/>
    <property type="match status" value="1"/>
</dbReference>
<keyword evidence="1" id="KW-0547">Nucleotide-binding</keyword>
<dbReference type="SUPFAM" id="SSF52540">
    <property type="entry name" value="P-loop containing nucleoside triphosphate hydrolases"/>
    <property type="match status" value="1"/>
</dbReference>
<evidence type="ECO:0000256" key="2">
    <source>
        <dbReference type="ARBA" id="ARBA00022840"/>
    </source>
</evidence>
<evidence type="ECO:0000313" key="5">
    <source>
        <dbReference type="Proteomes" id="UP001444625"/>
    </source>
</evidence>
<evidence type="ECO:0000256" key="1">
    <source>
        <dbReference type="ARBA" id="ARBA00022741"/>
    </source>
</evidence>
<evidence type="ECO:0000259" key="3">
    <source>
        <dbReference type="PROSITE" id="PS50893"/>
    </source>
</evidence>
<dbReference type="PANTHER" id="PTHR43038:SF3">
    <property type="entry name" value="ABC TRANSPORTER G FAMILY MEMBER 20 ISOFORM X1"/>
    <property type="match status" value="1"/>
</dbReference>
<proteinExistence type="predicted"/>
<accession>A0ABU9XKP8</accession>
<comment type="caution">
    <text evidence="4">The sequence shown here is derived from an EMBL/GenBank/DDBJ whole genome shotgun (WGS) entry which is preliminary data.</text>
</comment>
<evidence type="ECO:0000313" key="4">
    <source>
        <dbReference type="EMBL" id="MEN2768863.1"/>
    </source>
</evidence>
<reference evidence="4 5" key="1">
    <citation type="submission" date="2024-05" db="EMBL/GenBank/DDBJ databases">
        <authorList>
            <person name="Haq I."/>
            <person name="Ullah Z."/>
            <person name="Ahmad R."/>
            <person name="Li M."/>
            <person name="Tong Y."/>
        </authorList>
    </citation>
    <scope>NUCLEOTIDE SEQUENCE [LARGE SCALE GENOMIC DNA]</scope>
    <source>
        <strain evidence="4 5">16A2E</strain>
    </source>
</reference>
<dbReference type="PANTHER" id="PTHR43038">
    <property type="entry name" value="ATP-BINDING CASSETTE, SUB-FAMILY H, MEMBER 1"/>
    <property type="match status" value="1"/>
</dbReference>
<keyword evidence="5" id="KW-1185">Reference proteome</keyword>
<dbReference type="SMART" id="SM00382">
    <property type="entry name" value="AAA"/>
    <property type="match status" value="1"/>
</dbReference>
<name>A0ABU9XKP8_9BACI</name>
<gene>
    <name evidence="4" type="ORF">ABC228_16900</name>
</gene>
<dbReference type="InterPro" id="IPR003439">
    <property type="entry name" value="ABC_transporter-like_ATP-bd"/>
</dbReference>
<feature type="domain" description="ABC transporter" evidence="3">
    <location>
        <begin position="8"/>
        <end position="235"/>
    </location>
</feature>